<dbReference type="InterPro" id="IPR006977">
    <property type="entry name" value="Yip1_dom"/>
</dbReference>
<evidence type="ECO:0000256" key="1">
    <source>
        <dbReference type="ARBA" id="ARBA00004141"/>
    </source>
</evidence>
<name>A0A1Y2ERT7_PROLT</name>
<organism evidence="8 9">
    <name type="scientific">Protomyces lactucae-debilis</name>
    <dbReference type="NCBI Taxonomy" id="2754530"/>
    <lineage>
        <taxon>Eukaryota</taxon>
        <taxon>Fungi</taxon>
        <taxon>Dikarya</taxon>
        <taxon>Ascomycota</taxon>
        <taxon>Taphrinomycotina</taxon>
        <taxon>Taphrinomycetes</taxon>
        <taxon>Taphrinales</taxon>
        <taxon>Protomycetaceae</taxon>
        <taxon>Protomyces</taxon>
    </lineage>
</organism>
<dbReference type="PANTHER" id="PTHR12822">
    <property type="entry name" value="PROTEIN YIPF"/>
    <property type="match status" value="1"/>
</dbReference>
<feature type="transmembrane region" description="Helical" evidence="6">
    <location>
        <begin position="254"/>
        <end position="275"/>
    </location>
</feature>
<evidence type="ECO:0000259" key="7">
    <source>
        <dbReference type="Pfam" id="PF04893"/>
    </source>
</evidence>
<comment type="similarity">
    <text evidence="2 6">Belongs to the YIP1 family.</text>
</comment>
<keyword evidence="5 6" id="KW-0472">Membrane</keyword>
<dbReference type="EMBL" id="MCFI01000032">
    <property type="protein sequence ID" value="ORY73896.1"/>
    <property type="molecule type" value="Genomic_DNA"/>
</dbReference>
<reference evidence="8 9" key="1">
    <citation type="submission" date="2016-07" db="EMBL/GenBank/DDBJ databases">
        <title>Pervasive Adenine N6-methylation of Active Genes in Fungi.</title>
        <authorList>
            <consortium name="DOE Joint Genome Institute"/>
            <person name="Mondo S.J."/>
            <person name="Dannebaum R.O."/>
            <person name="Kuo R.C."/>
            <person name="Labutti K."/>
            <person name="Haridas S."/>
            <person name="Kuo A."/>
            <person name="Salamov A."/>
            <person name="Ahrendt S.R."/>
            <person name="Lipzen A."/>
            <person name="Sullivan W."/>
            <person name="Andreopoulos W.B."/>
            <person name="Clum A."/>
            <person name="Lindquist E."/>
            <person name="Daum C."/>
            <person name="Ramamoorthy G.K."/>
            <person name="Gryganskyi A."/>
            <person name="Culley D."/>
            <person name="Magnuson J.K."/>
            <person name="James T.Y."/>
            <person name="O'Malley M.A."/>
            <person name="Stajich J.E."/>
            <person name="Spatafora J.W."/>
            <person name="Visel A."/>
            <person name="Grigoriev I.V."/>
        </authorList>
    </citation>
    <scope>NUCLEOTIDE SEQUENCE [LARGE SCALE GENOMIC DNA]</scope>
    <source>
        <strain evidence="8 9">12-1054</strain>
    </source>
</reference>
<dbReference type="PANTHER" id="PTHR12822:SF2">
    <property type="entry name" value="PROTEIN YIPF"/>
    <property type="match status" value="1"/>
</dbReference>
<dbReference type="AlphaFoldDB" id="A0A1Y2ERT7"/>
<comment type="subcellular location">
    <subcellularLocation>
        <location evidence="6">Golgi apparatus membrane</location>
        <topology evidence="6">Multi-pass membrane protein</topology>
    </subcellularLocation>
    <subcellularLocation>
        <location evidence="1">Membrane</location>
        <topology evidence="1">Multi-pass membrane protein</topology>
    </subcellularLocation>
</comment>
<dbReference type="STRING" id="56484.A0A1Y2ERT7"/>
<evidence type="ECO:0000256" key="3">
    <source>
        <dbReference type="ARBA" id="ARBA00022692"/>
    </source>
</evidence>
<dbReference type="OMA" id="VFRRCVA"/>
<dbReference type="GO" id="GO:0031267">
    <property type="term" value="F:small GTPase binding"/>
    <property type="evidence" value="ECO:0007669"/>
    <property type="project" value="InterPro"/>
</dbReference>
<evidence type="ECO:0000256" key="5">
    <source>
        <dbReference type="ARBA" id="ARBA00023136"/>
    </source>
</evidence>
<feature type="transmembrane region" description="Helical" evidence="6">
    <location>
        <begin position="220"/>
        <end position="242"/>
    </location>
</feature>
<dbReference type="Pfam" id="PF04893">
    <property type="entry name" value="Yip1"/>
    <property type="match status" value="1"/>
</dbReference>
<evidence type="ECO:0000313" key="9">
    <source>
        <dbReference type="Proteomes" id="UP000193685"/>
    </source>
</evidence>
<feature type="transmembrane region" description="Helical" evidence="6">
    <location>
        <begin position="190"/>
        <end position="214"/>
    </location>
</feature>
<evidence type="ECO:0000256" key="6">
    <source>
        <dbReference type="RuleBase" id="RU361264"/>
    </source>
</evidence>
<dbReference type="GO" id="GO:0000139">
    <property type="term" value="C:Golgi membrane"/>
    <property type="evidence" value="ECO:0007669"/>
    <property type="project" value="UniProtKB-SubCell"/>
</dbReference>
<dbReference type="GeneID" id="63786871"/>
<gene>
    <name evidence="8" type="ORF">BCR37DRAFT_384614</name>
</gene>
<dbReference type="GO" id="GO:0016192">
    <property type="term" value="P:vesicle-mediated transport"/>
    <property type="evidence" value="ECO:0007669"/>
    <property type="project" value="InterPro"/>
</dbReference>
<keyword evidence="4 6" id="KW-1133">Transmembrane helix</keyword>
<accession>A0A1Y2ERT7</accession>
<evidence type="ECO:0000313" key="8">
    <source>
        <dbReference type="EMBL" id="ORY73896.1"/>
    </source>
</evidence>
<feature type="transmembrane region" description="Helical" evidence="6">
    <location>
        <begin position="159"/>
        <end position="178"/>
    </location>
</feature>
<feature type="transmembrane region" description="Helical" evidence="6">
    <location>
        <begin position="117"/>
        <end position="139"/>
    </location>
</feature>
<dbReference type="Proteomes" id="UP000193685">
    <property type="component" value="Unassembled WGS sequence"/>
</dbReference>
<sequence>MSHGYDKVIDADVEQSDGLSQPRTSLQFQSFHANDSLEAGQGATGRATNSSATGSGGGFFSSSSMLSSKQFLWSTGYYAQFFDVTSDAVLARLLAAIFPRANFFDTIEGNPDLYAPVWLATTVITVLYFSSTVAGYLAAHVSHQPYAYSFSTLTSAATLIYGYTFITPVLSWLILLWYKCEPSLLEVLCLYGYANAAWVPVSLVSISPLEFFHYATLSNWIRWVSVILGFTLSGFFLVRNLMPVLNRADSKTSQIMLIGVVALHAAFSLAIKFLFFSYVHEMDAPAAAAAV</sequence>
<dbReference type="OrthoDB" id="10256463at2759"/>
<evidence type="ECO:0000256" key="2">
    <source>
        <dbReference type="ARBA" id="ARBA00010596"/>
    </source>
</evidence>
<keyword evidence="9" id="KW-1185">Reference proteome</keyword>
<dbReference type="InterPro" id="IPR039765">
    <property type="entry name" value="Yip5/YIPF1/YIPF2"/>
</dbReference>
<feature type="domain" description="Yip1" evidence="7">
    <location>
        <begin position="98"/>
        <end position="270"/>
    </location>
</feature>
<evidence type="ECO:0000256" key="4">
    <source>
        <dbReference type="ARBA" id="ARBA00022989"/>
    </source>
</evidence>
<protein>
    <recommendedName>
        <fullName evidence="6">Protein YIP</fullName>
    </recommendedName>
</protein>
<dbReference type="RefSeq" id="XP_040721901.1">
    <property type="nucleotide sequence ID" value="XM_040870272.1"/>
</dbReference>
<keyword evidence="3 6" id="KW-0812">Transmembrane</keyword>
<comment type="caution">
    <text evidence="8">The sequence shown here is derived from an EMBL/GenBank/DDBJ whole genome shotgun (WGS) entry which is preliminary data.</text>
</comment>
<proteinExistence type="inferred from homology"/>